<feature type="region of interest" description="Disordered" evidence="1">
    <location>
        <begin position="1"/>
        <end position="29"/>
    </location>
</feature>
<protein>
    <submittedName>
        <fullName evidence="2">Uncharacterized protein</fullName>
    </submittedName>
</protein>
<organism evidence="2 3">
    <name type="scientific">Tilletiopsis washingtonensis</name>
    <dbReference type="NCBI Taxonomy" id="58919"/>
    <lineage>
        <taxon>Eukaryota</taxon>
        <taxon>Fungi</taxon>
        <taxon>Dikarya</taxon>
        <taxon>Basidiomycota</taxon>
        <taxon>Ustilaginomycotina</taxon>
        <taxon>Exobasidiomycetes</taxon>
        <taxon>Entylomatales</taxon>
        <taxon>Entylomatales incertae sedis</taxon>
        <taxon>Tilletiopsis</taxon>
    </lineage>
</organism>
<evidence type="ECO:0000256" key="1">
    <source>
        <dbReference type="SAM" id="MobiDB-lite"/>
    </source>
</evidence>
<dbReference type="AlphaFoldDB" id="A0A316ZDB3"/>
<evidence type="ECO:0000313" key="3">
    <source>
        <dbReference type="Proteomes" id="UP000245946"/>
    </source>
</evidence>
<sequence length="170" mass="17858">MASQCKPSKPSKATSAAAAPSSKPRPNLKQTLDGLAQLYAQPDAPEELAASWPAIAPLAHALAGTGRSPVPIPLGIVVRTLKAQWHRDGTWPLVAADEQLASGDPRAALPRSQHSKSVLLRPATSATPLPLPLTLTLELEHGKADPECEAISRRYASRGLDMGIAPGNFD</sequence>
<evidence type="ECO:0000313" key="2">
    <source>
        <dbReference type="EMBL" id="PWN99519.1"/>
    </source>
</evidence>
<dbReference type="GeneID" id="37267159"/>
<dbReference type="Proteomes" id="UP000245946">
    <property type="component" value="Unassembled WGS sequence"/>
</dbReference>
<keyword evidence="3" id="KW-1185">Reference proteome</keyword>
<dbReference type="OrthoDB" id="3366194at2759"/>
<dbReference type="EMBL" id="KZ819288">
    <property type="protein sequence ID" value="PWN99519.1"/>
    <property type="molecule type" value="Genomic_DNA"/>
</dbReference>
<proteinExistence type="predicted"/>
<accession>A0A316ZDB3</accession>
<feature type="compositionally biased region" description="Low complexity" evidence="1">
    <location>
        <begin position="1"/>
        <end position="24"/>
    </location>
</feature>
<reference evidence="2 3" key="1">
    <citation type="journal article" date="2018" name="Mol. Biol. Evol.">
        <title>Broad Genomic Sampling Reveals a Smut Pathogenic Ancestry of the Fungal Clade Ustilaginomycotina.</title>
        <authorList>
            <person name="Kijpornyongpan T."/>
            <person name="Mondo S.J."/>
            <person name="Barry K."/>
            <person name="Sandor L."/>
            <person name="Lee J."/>
            <person name="Lipzen A."/>
            <person name="Pangilinan J."/>
            <person name="LaButti K."/>
            <person name="Hainaut M."/>
            <person name="Henrissat B."/>
            <person name="Grigoriev I.V."/>
            <person name="Spatafora J.W."/>
            <person name="Aime M.C."/>
        </authorList>
    </citation>
    <scope>NUCLEOTIDE SEQUENCE [LARGE SCALE GENOMIC DNA]</scope>
    <source>
        <strain evidence="2 3">MCA 4186</strain>
    </source>
</reference>
<gene>
    <name evidence="2" type="ORF">FA09DRAFT_233795</name>
</gene>
<name>A0A316ZDB3_9BASI</name>
<dbReference type="RefSeq" id="XP_025599798.1">
    <property type="nucleotide sequence ID" value="XM_025739613.1"/>
</dbReference>